<dbReference type="Proteomes" id="UP000676409">
    <property type="component" value="Chromosome"/>
</dbReference>
<keyword evidence="1" id="KW-1133">Transmembrane helix</keyword>
<keyword evidence="1" id="KW-0812">Transmembrane</keyword>
<gene>
    <name evidence="2" type="ORF">KCG34_03320</name>
</gene>
<organism evidence="2 3">
    <name type="scientific">Phenylobacterium montanum</name>
    <dbReference type="NCBI Taxonomy" id="2823693"/>
    <lineage>
        <taxon>Bacteria</taxon>
        <taxon>Pseudomonadati</taxon>
        <taxon>Pseudomonadota</taxon>
        <taxon>Alphaproteobacteria</taxon>
        <taxon>Caulobacterales</taxon>
        <taxon>Caulobacteraceae</taxon>
        <taxon>Phenylobacterium</taxon>
    </lineage>
</organism>
<evidence type="ECO:0000256" key="1">
    <source>
        <dbReference type="SAM" id="Phobius"/>
    </source>
</evidence>
<evidence type="ECO:0000313" key="3">
    <source>
        <dbReference type="Proteomes" id="UP000676409"/>
    </source>
</evidence>
<keyword evidence="3" id="KW-1185">Reference proteome</keyword>
<protein>
    <submittedName>
        <fullName evidence="2">Uncharacterized protein</fullName>
    </submittedName>
</protein>
<feature type="transmembrane region" description="Helical" evidence="1">
    <location>
        <begin position="105"/>
        <end position="124"/>
    </location>
</feature>
<accession>A0A975G0M2</accession>
<dbReference type="EMBL" id="CP073078">
    <property type="protein sequence ID" value="QUD88933.1"/>
    <property type="molecule type" value="Genomic_DNA"/>
</dbReference>
<name>A0A975G0M2_9CAUL</name>
<sequence length="416" mass="46008">MLRSSVQNRPPATPIGRFADTMLWPIRRFTDSDVDAATIKRVFRSKHVTDLQLIMAFAILFGVLALVIGAPLSLAYQHVELLTADHAPLAPLKFGDRSLMAAKDFLTFFGPILAGVGAVVAWAYQTASARLGVVDLFACEISTLCRVVAVVDTVRHRVAEFQAGAPAAKPGHDEAHAFTSQESYFPVFEANSNELQSLEAKVVIHITAFYSYIKATRDSGRGLAAATPSDEDRTPFAQGLALGPWRTALRTLIYMLFLGLESGRKSIHHLVEFEPEEAERILVILISEIEAYHFLRQQYPDATDMHHQRIILREADYRREVPILIDQVDRSYRVAESAAKAADSFGDKAGLENALRKLMNWEAAERLLPEVWRRYEAAGLSTGARHTLLDLPGAGKAACFDVADAARRQIAEQPEA</sequence>
<feature type="transmembrane region" description="Helical" evidence="1">
    <location>
        <begin position="53"/>
        <end position="76"/>
    </location>
</feature>
<proteinExistence type="predicted"/>
<dbReference type="AlphaFoldDB" id="A0A975G0M2"/>
<reference evidence="2" key="1">
    <citation type="submission" date="2021-04" db="EMBL/GenBank/DDBJ databases">
        <title>The complete genome sequence of Caulobacter sp. S6.</title>
        <authorList>
            <person name="Tang Y."/>
            <person name="Ouyang W."/>
            <person name="Liu Q."/>
            <person name="Huang B."/>
            <person name="Guo Z."/>
            <person name="Lei P."/>
        </authorList>
    </citation>
    <scope>NUCLEOTIDE SEQUENCE</scope>
    <source>
        <strain evidence="2">S6</strain>
    </source>
</reference>
<dbReference type="RefSeq" id="WP_211938983.1">
    <property type="nucleotide sequence ID" value="NZ_CP073078.1"/>
</dbReference>
<dbReference type="KEGG" id="caul:KCG34_03320"/>
<keyword evidence="1" id="KW-0472">Membrane</keyword>
<evidence type="ECO:0000313" key="2">
    <source>
        <dbReference type="EMBL" id="QUD88933.1"/>
    </source>
</evidence>